<dbReference type="Pfam" id="PF20684">
    <property type="entry name" value="Fung_rhodopsin"/>
    <property type="match status" value="1"/>
</dbReference>
<feature type="transmembrane region" description="Helical" evidence="7">
    <location>
        <begin position="12"/>
        <end position="33"/>
    </location>
</feature>
<evidence type="ECO:0000313" key="10">
    <source>
        <dbReference type="Proteomes" id="UP000758155"/>
    </source>
</evidence>
<dbReference type="AlphaFoldDB" id="A0A9P4WSV7"/>
<dbReference type="Proteomes" id="UP000758155">
    <property type="component" value="Unassembled WGS sequence"/>
</dbReference>
<reference evidence="9" key="1">
    <citation type="submission" date="2019-04" db="EMBL/GenBank/DDBJ databases">
        <title>Sequencing of skin fungus with MAO and IRED activity.</title>
        <authorList>
            <person name="Marsaioli A.J."/>
            <person name="Bonatto J.M.C."/>
            <person name="Reis Junior O."/>
        </authorList>
    </citation>
    <scope>NUCLEOTIDE SEQUENCE</scope>
    <source>
        <strain evidence="9">28M1</strain>
    </source>
</reference>
<feature type="domain" description="Rhodopsin" evidence="8">
    <location>
        <begin position="132"/>
        <end position="236"/>
    </location>
</feature>
<comment type="subcellular location">
    <subcellularLocation>
        <location evidence="1">Membrane</location>
        <topology evidence="1">Multi-pass membrane protein</topology>
    </subcellularLocation>
</comment>
<dbReference type="GO" id="GO:0016020">
    <property type="term" value="C:membrane"/>
    <property type="evidence" value="ECO:0007669"/>
    <property type="project" value="UniProtKB-SubCell"/>
</dbReference>
<feature type="region of interest" description="Disordered" evidence="6">
    <location>
        <begin position="244"/>
        <end position="312"/>
    </location>
</feature>
<organism evidence="9 10">
    <name type="scientific">Didymella heteroderae</name>
    <dbReference type="NCBI Taxonomy" id="1769908"/>
    <lineage>
        <taxon>Eukaryota</taxon>
        <taxon>Fungi</taxon>
        <taxon>Dikarya</taxon>
        <taxon>Ascomycota</taxon>
        <taxon>Pezizomycotina</taxon>
        <taxon>Dothideomycetes</taxon>
        <taxon>Pleosporomycetidae</taxon>
        <taxon>Pleosporales</taxon>
        <taxon>Pleosporineae</taxon>
        <taxon>Didymellaceae</taxon>
        <taxon>Didymella</taxon>
    </lineage>
</organism>
<name>A0A9P4WSV7_9PLEO</name>
<evidence type="ECO:0000256" key="2">
    <source>
        <dbReference type="ARBA" id="ARBA00022692"/>
    </source>
</evidence>
<evidence type="ECO:0000313" key="9">
    <source>
        <dbReference type="EMBL" id="KAF3040956.1"/>
    </source>
</evidence>
<evidence type="ECO:0000259" key="8">
    <source>
        <dbReference type="Pfam" id="PF20684"/>
    </source>
</evidence>
<evidence type="ECO:0000256" key="4">
    <source>
        <dbReference type="ARBA" id="ARBA00023136"/>
    </source>
</evidence>
<comment type="similarity">
    <text evidence="5">Belongs to the SAT4 family.</text>
</comment>
<dbReference type="EMBL" id="SWKV01000023">
    <property type="protein sequence ID" value="KAF3040956.1"/>
    <property type="molecule type" value="Genomic_DNA"/>
</dbReference>
<gene>
    <name evidence="9" type="ORF">E8E12_008667</name>
</gene>
<dbReference type="InterPro" id="IPR052337">
    <property type="entry name" value="SAT4-like"/>
</dbReference>
<protein>
    <recommendedName>
        <fullName evidence="8">Rhodopsin domain-containing protein</fullName>
    </recommendedName>
</protein>
<keyword evidence="10" id="KW-1185">Reference proteome</keyword>
<feature type="transmembrane region" description="Helical" evidence="7">
    <location>
        <begin position="168"/>
        <end position="189"/>
    </location>
</feature>
<feature type="compositionally biased region" description="Basic and acidic residues" evidence="6">
    <location>
        <begin position="283"/>
        <end position="292"/>
    </location>
</feature>
<evidence type="ECO:0000256" key="7">
    <source>
        <dbReference type="SAM" id="Phobius"/>
    </source>
</evidence>
<keyword evidence="4 7" id="KW-0472">Membrane</keyword>
<evidence type="ECO:0000256" key="3">
    <source>
        <dbReference type="ARBA" id="ARBA00022989"/>
    </source>
</evidence>
<accession>A0A9P4WSV7</accession>
<feature type="transmembrane region" description="Helical" evidence="7">
    <location>
        <begin position="209"/>
        <end position="235"/>
    </location>
</feature>
<evidence type="ECO:0000256" key="1">
    <source>
        <dbReference type="ARBA" id="ARBA00004141"/>
    </source>
</evidence>
<keyword evidence="2 7" id="KW-0812">Transmembrane</keyword>
<comment type="caution">
    <text evidence="9">The sequence shown here is derived from an EMBL/GenBank/DDBJ whole genome shotgun (WGS) entry which is preliminary data.</text>
</comment>
<feature type="compositionally biased region" description="Basic and acidic residues" evidence="6">
    <location>
        <begin position="247"/>
        <end position="258"/>
    </location>
</feature>
<feature type="transmembrane region" description="Helical" evidence="7">
    <location>
        <begin position="45"/>
        <end position="66"/>
    </location>
</feature>
<dbReference type="InterPro" id="IPR049326">
    <property type="entry name" value="Rhodopsin_dom_fungi"/>
</dbReference>
<evidence type="ECO:0000256" key="6">
    <source>
        <dbReference type="SAM" id="MobiDB-lite"/>
    </source>
</evidence>
<evidence type="ECO:0000256" key="5">
    <source>
        <dbReference type="ARBA" id="ARBA00038359"/>
    </source>
</evidence>
<keyword evidence="3 7" id="KW-1133">Transmembrane helix</keyword>
<proteinExistence type="inferred from homology"/>
<dbReference type="OrthoDB" id="444631at2759"/>
<dbReference type="PANTHER" id="PTHR33048">
    <property type="entry name" value="PTH11-LIKE INTEGRAL MEMBRANE PROTEIN (AFU_ORTHOLOGUE AFUA_5G11245)"/>
    <property type="match status" value="1"/>
</dbReference>
<dbReference type="PANTHER" id="PTHR33048:SF47">
    <property type="entry name" value="INTEGRAL MEMBRANE PROTEIN-RELATED"/>
    <property type="match status" value="1"/>
</dbReference>
<sequence length="312" mass="34617">METTAAMSYTQLVILIWSMWAVALLLTLLRGLTRWHSQRQTFADDYLIFGGMLSLTALTAVITRLLPQFYLAGSYAAAVMQDPTTPMPLPPDVFLERTQTSLKLMFSQMLLFWTTLWAAGCSDPEDLVRADASIKFATSADVIADAVIMILPLNLLRKLQINARQKYGLAMIFSLGTIIIAFAFARLAQVTKATSNAAEDPTTVADGPVLLSMWSHIESSVSVIVATLPAFRYLLNGRIGRTQGRSNTRERIGGRHTTETIGQSRVRRDLSGQWGGNSRRTMSKREEGKLADNDWGSETELRPIQGTERRAE</sequence>